<feature type="chain" id="PRO_5001888172" description="F-box domain-containing protein" evidence="1">
    <location>
        <begin position="20"/>
        <end position="328"/>
    </location>
</feature>
<comment type="caution">
    <text evidence="2">The sequence shown here is derived from an EMBL/GenBank/DDBJ whole genome shotgun (WGS) entry which is preliminary data.</text>
</comment>
<protein>
    <recommendedName>
        <fullName evidence="3">F-box domain-containing protein</fullName>
    </recommendedName>
</protein>
<gene>
    <name evidence="2" type="ORF">GQ26_0083380</name>
</gene>
<organism evidence="2">
    <name type="scientific">Talaromyces marneffei PM1</name>
    <dbReference type="NCBI Taxonomy" id="1077442"/>
    <lineage>
        <taxon>Eukaryota</taxon>
        <taxon>Fungi</taxon>
        <taxon>Dikarya</taxon>
        <taxon>Ascomycota</taxon>
        <taxon>Pezizomycotina</taxon>
        <taxon>Eurotiomycetes</taxon>
        <taxon>Eurotiomycetidae</taxon>
        <taxon>Eurotiales</taxon>
        <taxon>Trichocomaceae</taxon>
        <taxon>Talaromyces</taxon>
        <taxon>Talaromyces sect. Talaromyces</taxon>
    </lineage>
</organism>
<keyword evidence="1" id="KW-0732">Signal</keyword>
<evidence type="ECO:0000313" key="2">
    <source>
        <dbReference type="EMBL" id="KFX50202.1"/>
    </source>
</evidence>
<evidence type="ECO:0000256" key="1">
    <source>
        <dbReference type="SAM" id="SignalP"/>
    </source>
</evidence>
<sequence>MPLLSLNLDVLLMIFGSLSDLDDPISLANTCRRLLSIFQNNKRHIGWSIMHCSEYHKYDAALYQLLNYMHNNETDVTLKTPLSHGTRSPPSHILEDYSKFYLDYSEINKDLYYKRVILWWNKSKALHDIYIKNDVYMATLSFNSEIPEEPDIPEPLFHWAIAIEQLQSALTPFDILALLTCPLQLSESRYLSELYRDRSRPGMCKAEDDVAHKLKLEKSSTQWSLYRASHWRVAIRGRCFSDSFDEKRIAHDIRQFELDDQYRRPEGARGAWEVQPGLRYWWEDLYHSSNHEDAALSISFPEAWVIEGGSSQAEIFATLNAFKEYHVV</sequence>
<dbReference type="EMBL" id="JPOX01000008">
    <property type="protein sequence ID" value="KFX50202.1"/>
    <property type="molecule type" value="Genomic_DNA"/>
</dbReference>
<reference evidence="2" key="1">
    <citation type="journal article" date="2014" name="PLoS Genet.">
        <title>Signature Gene Expression Reveals Novel Clues to the Molecular Mechanisms of Dimorphic Transition in Penicillium marneffei.</title>
        <authorList>
            <person name="Yang E."/>
            <person name="Wang G."/>
            <person name="Cai J."/>
            <person name="Woo P.C."/>
            <person name="Lau S.K."/>
            <person name="Yuen K.-Y."/>
            <person name="Chow W.-N."/>
            <person name="Lin X."/>
        </authorList>
    </citation>
    <scope>NUCLEOTIDE SEQUENCE [LARGE SCALE GENOMIC DNA]</scope>
    <source>
        <strain evidence="2">PM1</strain>
    </source>
</reference>
<name>A0A093VCD2_TALMA</name>
<accession>A0A093VCD2</accession>
<feature type="signal peptide" evidence="1">
    <location>
        <begin position="1"/>
        <end position="19"/>
    </location>
</feature>
<proteinExistence type="predicted"/>
<evidence type="ECO:0008006" key="3">
    <source>
        <dbReference type="Google" id="ProtNLM"/>
    </source>
</evidence>
<dbReference type="AlphaFoldDB" id="A0A093VCD2"/>